<evidence type="ECO:0000313" key="4">
    <source>
        <dbReference type="Proteomes" id="UP001219355"/>
    </source>
</evidence>
<gene>
    <name evidence="3" type="ORF">PRK78_000316</name>
</gene>
<protein>
    <recommendedName>
        <fullName evidence="5">Transmembrane protein</fullName>
    </recommendedName>
</protein>
<keyword evidence="2" id="KW-1133">Transmembrane helix</keyword>
<name>A0AAF0DB74_9EURO</name>
<dbReference type="EMBL" id="CP120627">
    <property type="protein sequence ID" value="WEW54889.1"/>
    <property type="molecule type" value="Genomic_DNA"/>
</dbReference>
<dbReference type="AlphaFoldDB" id="A0AAF0DB74"/>
<proteinExistence type="predicted"/>
<accession>A0AAF0DB74</accession>
<sequence length="191" mass="21018">MPPISSEFLALAPVPKSDALHAIIGPDGLENNGPSTSMFTRIRSEPNLISSVHKRQTTMISIPSTYAGPYTPASVVVGAVLGAVGGFVLILGILFFTFGRTKINEAQSEVVWETARSRRSSSRRRHPPMREVVDPPESVSTRTREDDVIEVMEEDESYVESPRREHRPSGYRIVDPSGYGGRRTSTRRGGH</sequence>
<dbReference type="Proteomes" id="UP001219355">
    <property type="component" value="Chromosome 1"/>
</dbReference>
<feature type="region of interest" description="Disordered" evidence="1">
    <location>
        <begin position="116"/>
        <end position="191"/>
    </location>
</feature>
<keyword evidence="4" id="KW-1185">Reference proteome</keyword>
<keyword evidence="2" id="KW-0812">Transmembrane</keyword>
<reference evidence="3" key="1">
    <citation type="submission" date="2023-03" db="EMBL/GenBank/DDBJ databases">
        <title>Emydomyces testavorans Genome Sequence.</title>
        <authorList>
            <person name="Hoyer L."/>
        </authorList>
    </citation>
    <scope>NUCLEOTIDE SEQUENCE</scope>
    <source>
        <strain evidence="3">16-2883</strain>
    </source>
</reference>
<evidence type="ECO:0000256" key="2">
    <source>
        <dbReference type="SAM" id="Phobius"/>
    </source>
</evidence>
<feature type="compositionally biased region" description="Acidic residues" evidence="1">
    <location>
        <begin position="147"/>
        <end position="158"/>
    </location>
</feature>
<keyword evidence="2" id="KW-0472">Membrane</keyword>
<evidence type="ECO:0000256" key="1">
    <source>
        <dbReference type="SAM" id="MobiDB-lite"/>
    </source>
</evidence>
<evidence type="ECO:0008006" key="5">
    <source>
        <dbReference type="Google" id="ProtNLM"/>
    </source>
</evidence>
<feature type="transmembrane region" description="Helical" evidence="2">
    <location>
        <begin position="73"/>
        <end position="98"/>
    </location>
</feature>
<evidence type="ECO:0000313" key="3">
    <source>
        <dbReference type="EMBL" id="WEW54889.1"/>
    </source>
</evidence>
<organism evidence="3 4">
    <name type="scientific">Emydomyces testavorans</name>
    <dbReference type="NCBI Taxonomy" id="2070801"/>
    <lineage>
        <taxon>Eukaryota</taxon>
        <taxon>Fungi</taxon>
        <taxon>Dikarya</taxon>
        <taxon>Ascomycota</taxon>
        <taxon>Pezizomycotina</taxon>
        <taxon>Eurotiomycetes</taxon>
        <taxon>Eurotiomycetidae</taxon>
        <taxon>Onygenales</taxon>
        <taxon>Nannizziopsiaceae</taxon>
        <taxon>Emydomyces</taxon>
    </lineage>
</organism>
<feature type="compositionally biased region" description="Basic residues" evidence="1">
    <location>
        <begin position="117"/>
        <end position="127"/>
    </location>
</feature>